<dbReference type="SUPFAM" id="SSF50969">
    <property type="entry name" value="YVTN repeat-like/Quinoprotein amine dehydrogenase"/>
    <property type="match status" value="1"/>
</dbReference>
<sequence>MVFLLDPNASLAFALNSNSSPSSFQNGLIESYNTSTAQSTTGITSTSYTRTGTNPTSMAVDPGGNYLVVANHGSGTTNSSTGDVEIFGIGSNGALSGPTILSSLPQNSCPNPDKIVFPPSGSNGTTSDTFYVVCSSPELISSSPPTPALYRCQISGSCSTNLLSSFPNSNAISNMEFASNGTAFLPGETYSSSSSSYNAFLITCNGTPLSSCTSPTPISSATDTAPAGDFAIYNGSPPTAFIGNYSTSVSGTSTVLTNPGVFFSCAASSCSNLSYPSSSGDPTYLATGPGQANLYIVSTPDPLPTDTSNISNSPSGSIYYCSLPTASACTQTGTTSNYPVGITFDPSGKFAFVPTWSGTISIFQVGSNGALTPAASPVVTTGNLNLQVVVP</sequence>
<dbReference type="Proteomes" id="UP000007382">
    <property type="component" value="Chromosome"/>
</dbReference>
<proteinExistence type="predicted"/>
<reference evidence="3" key="2">
    <citation type="submission" date="2012-03" db="EMBL/GenBank/DDBJ databases">
        <title>The complete genome sequence of the pioneer microbe on fresh volcanic deposit, Leptospirillum ferrooxidans strain C2-3.</title>
        <authorList>
            <person name="Fujimura R."/>
            <person name="Sato Y."/>
            <person name="Nishizawa T."/>
            <person name="Nanba K."/>
            <person name="Oshima K."/>
            <person name="Hattori M."/>
            <person name="Kamijo T."/>
            <person name="Ohta H."/>
        </authorList>
    </citation>
    <scope>NUCLEOTIDE SEQUENCE [LARGE SCALE GENOMIC DNA]</scope>
    <source>
        <strain evidence="3">C2-3</strain>
    </source>
</reference>
<organism evidence="2 3">
    <name type="scientific">Leptospirillum ferrooxidans (strain C2-3)</name>
    <dbReference type="NCBI Taxonomy" id="1162668"/>
    <lineage>
        <taxon>Bacteria</taxon>
        <taxon>Pseudomonadati</taxon>
        <taxon>Nitrospirota</taxon>
        <taxon>Nitrospiria</taxon>
        <taxon>Nitrospirales</taxon>
        <taxon>Nitrospiraceae</taxon>
        <taxon>Leptospirillum</taxon>
    </lineage>
</organism>
<protein>
    <submittedName>
        <fullName evidence="2">Putative 6-phosphogluconolactonase</fullName>
    </submittedName>
</protein>
<dbReference type="InterPro" id="IPR011044">
    <property type="entry name" value="Quino_amine_DH_bsu"/>
</dbReference>
<accession>I0IRL3</accession>
<name>I0IRL3_LEPFC</name>
<dbReference type="EMBL" id="AP012342">
    <property type="protein sequence ID" value="BAM07912.1"/>
    <property type="molecule type" value="Genomic_DNA"/>
</dbReference>
<dbReference type="eggNOG" id="COG2706">
    <property type="taxonomic scope" value="Bacteria"/>
</dbReference>
<gene>
    <name evidence="2" type="ordered locus">LFE_2240</name>
</gene>
<feature type="compositionally biased region" description="Low complexity" evidence="1">
    <location>
        <begin position="39"/>
        <end position="56"/>
    </location>
</feature>
<dbReference type="KEGG" id="lfc:LFE_2240"/>
<dbReference type="InterPro" id="IPR015943">
    <property type="entry name" value="WD40/YVTN_repeat-like_dom_sf"/>
</dbReference>
<dbReference type="Pfam" id="PF10282">
    <property type="entry name" value="Lactonase"/>
    <property type="match status" value="1"/>
</dbReference>
<dbReference type="Gene3D" id="2.130.10.10">
    <property type="entry name" value="YVTN repeat-like/Quinoprotein amine dehydrogenase"/>
    <property type="match status" value="2"/>
</dbReference>
<dbReference type="InterPro" id="IPR019405">
    <property type="entry name" value="Lactonase_7-beta_prop"/>
</dbReference>
<evidence type="ECO:0000256" key="1">
    <source>
        <dbReference type="SAM" id="MobiDB-lite"/>
    </source>
</evidence>
<evidence type="ECO:0000313" key="3">
    <source>
        <dbReference type="Proteomes" id="UP000007382"/>
    </source>
</evidence>
<evidence type="ECO:0000313" key="2">
    <source>
        <dbReference type="EMBL" id="BAM07912.1"/>
    </source>
</evidence>
<feature type="region of interest" description="Disordered" evidence="1">
    <location>
        <begin position="35"/>
        <end position="56"/>
    </location>
</feature>
<dbReference type="AlphaFoldDB" id="I0IRL3"/>
<dbReference type="PATRIC" id="fig|1162668.3.peg.2657"/>
<keyword evidence="3" id="KW-1185">Reference proteome</keyword>
<dbReference type="HOGENOM" id="CLU_705560_0_0_0"/>
<reference evidence="2 3" key="1">
    <citation type="journal article" date="2012" name="J. Bacteriol.">
        <title>Complete Genome Sequence of Leptospirillum ferrooxidans Strain C2-3, Isolated from a Fresh Volcanic Ash Deposit on the Island of Miyake, Japan.</title>
        <authorList>
            <person name="Fujimura R."/>
            <person name="Sato Y."/>
            <person name="Nishizawa T."/>
            <person name="Oshima K."/>
            <person name="Kim S.-W."/>
            <person name="Hattori M."/>
            <person name="Kamijo T."/>
            <person name="Ohta H."/>
        </authorList>
    </citation>
    <scope>NUCLEOTIDE SEQUENCE [LARGE SCALE GENOMIC DNA]</scope>
    <source>
        <strain evidence="2 3">C2-3</strain>
    </source>
</reference>